<dbReference type="AlphaFoldDB" id="A0A1A9K7W8"/>
<name>A0A1A9K7W8_9PSED</name>
<organism evidence="1 2">
    <name type="scientific">Pseudomonas citronellolis</name>
    <dbReference type="NCBI Taxonomy" id="53408"/>
    <lineage>
        <taxon>Bacteria</taxon>
        <taxon>Pseudomonadati</taxon>
        <taxon>Pseudomonadota</taxon>
        <taxon>Gammaproteobacteria</taxon>
        <taxon>Pseudomonadales</taxon>
        <taxon>Pseudomonadaceae</taxon>
        <taxon>Pseudomonas</taxon>
    </lineage>
</organism>
<accession>A0A1A9K7W8</accession>
<dbReference type="Proteomes" id="UP000077748">
    <property type="component" value="Chromosome"/>
</dbReference>
<dbReference type="EMBL" id="CP015878">
    <property type="protein sequence ID" value="ANI13632.1"/>
    <property type="molecule type" value="Genomic_DNA"/>
</dbReference>
<evidence type="ECO:0000313" key="2">
    <source>
        <dbReference type="Proteomes" id="UP000077748"/>
    </source>
</evidence>
<proteinExistence type="predicted"/>
<sequence length="101" mass="11195">MNQLTRSIFAALPFILPSGIEDIDLIAASCSVNNEVGANVKQIFIFVHCSLDICDETSKAHLWTIAPVLRIQLMRYANFQLFIILVENVQGFIELVTALGS</sequence>
<gene>
    <name evidence="1" type="ORF">A9C11_06375</name>
</gene>
<reference evidence="1 2" key="1">
    <citation type="submission" date="2016-05" db="EMBL/GenBank/DDBJ databases">
        <title>Genome Sequence of Pseudomonas citronellolis Strain SJTE-3, an Estrogens and Persistent Organic Pollutants degradation strain.</title>
        <authorList>
            <person name="Liang R."/>
        </authorList>
    </citation>
    <scope>NUCLEOTIDE SEQUENCE [LARGE SCALE GENOMIC DNA]</scope>
    <source>
        <strain evidence="1 2">SJTE-3</strain>
    </source>
</reference>
<protein>
    <submittedName>
        <fullName evidence="1">Uncharacterized protein</fullName>
    </submittedName>
</protein>
<evidence type="ECO:0000313" key="1">
    <source>
        <dbReference type="EMBL" id="ANI13632.1"/>
    </source>
</evidence>